<dbReference type="PANTHER" id="PTHR24305:SF166">
    <property type="entry name" value="CYTOCHROME P450 12A4, MITOCHONDRIAL-RELATED"/>
    <property type="match status" value="1"/>
</dbReference>
<name>A0A0N0NRD2_9EURO</name>
<dbReference type="Pfam" id="PF00067">
    <property type="entry name" value="p450"/>
    <property type="match status" value="1"/>
</dbReference>
<dbReference type="InterPro" id="IPR017972">
    <property type="entry name" value="Cyt_P450_CS"/>
</dbReference>
<dbReference type="Gene3D" id="1.10.630.10">
    <property type="entry name" value="Cytochrome P450"/>
    <property type="match status" value="1"/>
</dbReference>
<dbReference type="InterPro" id="IPR036396">
    <property type="entry name" value="Cyt_P450_sf"/>
</dbReference>
<evidence type="ECO:0000256" key="3">
    <source>
        <dbReference type="ARBA" id="ARBA00022723"/>
    </source>
</evidence>
<dbReference type="Proteomes" id="UP000038010">
    <property type="component" value="Unassembled WGS sequence"/>
</dbReference>
<organism evidence="9 10">
    <name type="scientific">Cyphellophora attinorum</name>
    <dbReference type="NCBI Taxonomy" id="1664694"/>
    <lineage>
        <taxon>Eukaryota</taxon>
        <taxon>Fungi</taxon>
        <taxon>Dikarya</taxon>
        <taxon>Ascomycota</taxon>
        <taxon>Pezizomycotina</taxon>
        <taxon>Eurotiomycetes</taxon>
        <taxon>Chaetothyriomycetidae</taxon>
        <taxon>Chaetothyriales</taxon>
        <taxon>Cyphellophoraceae</taxon>
        <taxon>Cyphellophora</taxon>
    </lineage>
</organism>
<evidence type="ECO:0000256" key="1">
    <source>
        <dbReference type="ARBA" id="ARBA00001971"/>
    </source>
</evidence>
<evidence type="ECO:0000256" key="7">
    <source>
        <dbReference type="RuleBase" id="RU000461"/>
    </source>
</evidence>
<dbReference type="AlphaFoldDB" id="A0A0N0NRD2"/>
<evidence type="ECO:0000256" key="4">
    <source>
        <dbReference type="ARBA" id="ARBA00023002"/>
    </source>
</evidence>
<dbReference type="PROSITE" id="PS51257">
    <property type="entry name" value="PROKAR_LIPOPROTEIN"/>
    <property type="match status" value="1"/>
</dbReference>
<keyword evidence="7" id="KW-0503">Monooxygenase</keyword>
<comment type="caution">
    <text evidence="9">The sequence shown here is derived from an EMBL/GenBank/DDBJ whole genome shotgun (WGS) entry which is preliminary data.</text>
</comment>
<accession>A0A0N0NRD2</accession>
<dbReference type="OrthoDB" id="1470350at2759"/>
<dbReference type="GO" id="GO:0005506">
    <property type="term" value="F:iron ion binding"/>
    <property type="evidence" value="ECO:0007669"/>
    <property type="project" value="InterPro"/>
</dbReference>
<dbReference type="CDD" id="cd11070">
    <property type="entry name" value="CYP56-like"/>
    <property type="match status" value="1"/>
</dbReference>
<keyword evidence="6 7" id="KW-0349">Heme</keyword>
<keyword evidence="4 7" id="KW-0560">Oxidoreductase</keyword>
<keyword evidence="3 6" id="KW-0479">Metal-binding</keyword>
<dbReference type="InterPro" id="IPR050121">
    <property type="entry name" value="Cytochrome_P450_monoxygenase"/>
</dbReference>
<evidence type="ECO:0000313" key="10">
    <source>
        <dbReference type="Proteomes" id="UP000038010"/>
    </source>
</evidence>
<evidence type="ECO:0000256" key="6">
    <source>
        <dbReference type="PIRSR" id="PIRSR602401-1"/>
    </source>
</evidence>
<evidence type="ECO:0000313" key="9">
    <source>
        <dbReference type="EMBL" id="KPI44958.1"/>
    </source>
</evidence>
<dbReference type="RefSeq" id="XP_018004921.1">
    <property type="nucleotide sequence ID" value="XM_018142354.1"/>
</dbReference>
<keyword evidence="8" id="KW-0732">Signal</keyword>
<feature type="binding site" description="axial binding residue" evidence="6">
    <location>
        <position position="483"/>
    </location>
    <ligand>
        <name>heme</name>
        <dbReference type="ChEBI" id="CHEBI:30413"/>
    </ligand>
    <ligandPart>
        <name>Fe</name>
        <dbReference type="ChEBI" id="CHEBI:18248"/>
    </ligandPart>
</feature>
<dbReference type="EMBL" id="LFJN01000002">
    <property type="protein sequence ID" value="KPI44958.1"/>
    <property type="molecule type" value="Genomic_DNA"/>
</dbReference>
<keyword evidence="5 6" id="KW-0408">Iron</keyword>
<protein>
    <submittedName>
        <fullName evidence="9">Secologanin synthase</fullName>
    </submittedName>
</protein>
<reference evidence="9 10" key="1">
    <citation type="submission" date="2015-06" db="EMBL/GenBank/DDBJ databases">
        <title>Draft genome of the ant-associated black yeast Phialophora attae CBS 131958.</title>
        <authorList>
            <person name="Moreno L.F."/>
            <person name="Stielow B.J."/>
            <person name="de Hoog S."/>
            <person name="Vicente V.A."/>
            <person name="Weiss V.A."/>
            <person name="de Vries M."/>
            <person name="Cruz L.M."/>
            <person name="Souza E.M."/>
        </authorList>
    </citation>
    <scope>NUCLEOTIDE SEQUENCE [LARGE SCALE GENOMIC DNA]</scope>
    <source>
        <strain evidence="9 10">CBS 131958</strain>
    </source>
</reference>
<dbReference type="PRINTS" id="PR00385">
    <property type="entry name" value="P450"/>
</dbReference>
<dbReference type="STRING" id="1664694.A0A0N0NRD2"/>
<dbReference type="VEuPathDB" id="FungiDB:AB675_2386"/>
<sequence length="552" mass="62395">MLLLLKLSFVLALAPALLSCYRLAQNYSAARKTGLSVVISPFNPFNPLWILTRPYINPLLSYLPFGLSEITQYNYLGFTWRDQNRLHARYGKAYIIATPDENHLVVGDVVGCDKILKHYRNWSKNNRFNDPLNTFGCNLGTVDGEEWQKHRKVTAVAFNERNNTLVWQESVKQAKQMLSTWLSADIVETTVDDLNLLALHVLASAGFGTSYDFDSPLTMPASEHTMSYRDALTGIMKNIFITYFAANAGLLTPVLPKTLRATAEAVDEFRSYLLEMIKHEQAAYREGDRAEAANLMSSLVRASQAETQSDKANSRHSLTASELAGNLYIYNVAGFDTTAGTLAYAIGLLAVNPTWQTWLREEINTVAAEDEIKGDQYQDIWPRLKRCLAIMHETLRVYAPLNAIPKHTNSTYQDLHLSTEATHTIPPNTAVWVNNAAVQMDEAHWGSDVLEWRPDRWLDKSTGDIIQPANKEFLAWSAGPRVCPGKKFSQVEFVATLACLFHKHRVAAEVRKGETGTEARKRLLEVLRDSDMRLAMRINRPEKVRLKWEKVM</sequence>
<evidence type="ECO:0000256" key="8">
    <source>
        <dbReference type="SAM" id="SignalP"/>
    </source>
</evidence>
<dbReference type="PANTHER" id="PTHR24305">
    <property type="entry name" value="CYTOCHROME P450"/>
    <property type="match status" value="1"/>
</dbReference>
<proteinExistence type="inferred from homology"/>
<dbReference type="GO" id="GO:0020037">
    <property type="term" value="F:heme binding"/>
    <property type="evidence" value="ECO:0007669"/>
    <property type="project" value="InterPro"/>
</dbReference>
<evidence type="ECO:0000256" key="5">
    <source>
        <dbReference type="ARBA" id="ARBA00023004"/>
    </source>
</evidence>
<dbReference type="GeneID" id="28734234"/>
<feature type="signal peptide" evidence="8">
    <location>
        <begin position="1"/>
        <end position="20"/>
    </location>
</feature>
<evidence type="ECO:0000256" key="2">
    <source>
        <dbReference type="ARBA" id="ARBA00010617"/>
    </source>
</evidence>
<dbReference type="InterPro" id="IPR002401">
    <property type="entry name" value="Cyt_P450_E_grp-I"/>
</dbReference>
<dbReference type="InterPro" id="IPR001128">
    <property type="entry name" value="Cyt_P450"/>
</dbReference>
<dbReference type="SUPFAM" id="SSF48264">
    <property type="entry name" value="Cytochrome P450"/>
    <property type="match status" value="1"/>
</dbReference>
<comment type="cofactor">
    <cofactor evidence="1 6">
        <name>heme</name>
        <dbReference type="ChEBI" id="CHEBI:30413"/>
    </cofactor>
</comment>
<comment type="similarity">
    <text evidence="2 7">Belongs to the cytochrome P450 family.</text>
</comment>
<dbReference type="GO" id="GO:0004497">
    <property type="term" value="F:monooxygenase activity"/>
    <property type="evidence" value="ECO:0007669"/>
    <property type="project" value="UniProtKB-KW"/>
</dbReference>
<feature type="chain" id="PRO_5005856842" evidence="8">
    <location>
        <begin position="21"/>
        <end position="552"/>
    </location>
</feature>
<dbReference type="GO" id="GO:0016705">
    <property type="term" value="F:oxidoreductase activity, acting on paired donors, with incorporation or reduction of molecular oxygen"/>
    <property type="evidence" value="ECO:0007669"/>
    <property type="project" value="InterPro"/>
</dbReference>
<gene>
    <name evidence="9" type="ORF">AB675_2386</name>
</gene>
<dbReference type="PRINTS" id="PR00463">
    <property type="entry name" value="EP450I"/>
</dbReference>
<dbReference type="PROSITE" id="PS00086">
    <property type="entry name" value="CYTOCHROME_P450"/>
    <property type="match status" value="1"/>
</dbReference>
<keyword evidence="10" id="KW-1185">Reference proteome</keyword>